<keyword evidence="1" id="KW-1133">Transmembrane helix</keyword>
<dbReference type="Proteomes" id="UP000298484">
    <property type="component" value="Unassembled WGS sequence"/>
</dbReference>
<feature type="transmembrane region" description="Helical" evidence="1">
    <location>
        <begin position="7"/>
        <end position="27"/>
    </location>
</feature>
<evidence type="ECO:0000256" key="1">
    <source>
        <dbReference type="SAM" id="Phobius"/>
    </source>
</evidence>
<sequence length="281" mass="31695">MSSESRYKFFITSFFVLGIGGFFALFINETLGTVMIFSSLGMVVIIIISAYSIGKENEIQFYELVNKTKSELTNFSIDKEYTSKDDKLVVLVDENIDSVCFFSRDNLKDGFNINKYTYRDILEIEIIQDGNTLTKTNRGSQVGGALLGSVLAGGVGAVIGGLSGSSTSEDKVESLCLRIVVNDTNNPVRLVYFLKHKFGVRKSEDIFVHGKKDLEYWYSLFKIYINEADKEDEKERNETNDDDAVTTNQSVVEEIREFGKLLEDGLITQEEYNAKKEKILT</sequence>
<keyword evidence="1" id="KW-0812">Transmembrane</keyword>
<reference evidence="3 4" key="1">
    <citation type="submission" date="2019-03" db="EMBL/GenBank/DDBJ databases">
        <title>Genome sequence of Lentibacillus salicampi ATCC BAA-719.</title>
        <authorList>
            <person name="Maclea K.S."/>
            <person name="Simoes Junior M."/>
        </authorList>
    </citation>
    <scope>NUCLEOTIDE SEQUENCE [LARGE SCALE GENOMIC DNA]</scope>
    <source>
        <strain evidence="3 4">ATCC BAA-719</strain>
    </source>
</reference>
<comment type="caution">
    <text evidence="3">The sequence shown here is derived from an EMBL/GenBank/DDBJ whole genome shotgun (WGS) entry which is preliminary data.</text>
</comment>
<gene>
    <name evidence="3" type="ORF">E4U82_06755</name>
</gene>
<evidence type="ECO:0000313" key="4">
    <source>
        <dbReference type="Proteomes" id="UP000298484"/>
    </source>
</evidence>
<dbReference type="OrthoDB" id="1908357at2"/>
<feature type="domain" description="SHOCT" evidence="2">
    <location>
        <begin position="253"/>
        <end position="280"/>
    </location>
</feature>
<name>A0A4Y9AGZ1_9BACI</name>
<dbReference type="EMBL" id="SRHY01000005">
    <property type="protein sequence ID" value="TFJ93651.1"/>
    <property type="molecule type" value="Genomic_DNA"/>
</dbReference>
<dbReference type="InterPro" id="IPR018649">
    <property type="entry name" value="SHOCT"/>
</dbReference>
<dbReference type="Pfam" id="PF09851">
    <property type="entry name" value="SHOCT"/>
    <property type="match status" value="1"/>
</dbReference>
<accession>A0A4Y9AGZ1</accession>
<evidence type="ECO:0000313" key="3">
    <source>
        <dbReference type="EMBL" id="TFJ93651.1"/>
    </source>
</evidence>
<feature type="transmembrane region" description="Helical" evidence="1">
    <location>
        <begin position="33"/>
        <end position="53"/>
    </location>
</feature>
<keyword evidence="4" id="KW-1185">Reference proteome</keyword>
<keyword evidence="1" id="KW-0472">Membrane</keyword>
<protein>
    <submittedName>
        <fullName evidence="3">SHOCT domain-containing protein</fullName>
    </submittedName>
</protein>
<dbReference type="AlphaFoldDB" id="A0A4Y9AGZ1"/>
<dbReference type="RefSeq" id="WP_135109395.1">
    <property type="nucleotide sequence ID" value="NZ_SRHY01000005.1"/>
</dbReference>
<evidence type="ECO:0000259" key="2">
    <source>
        <dbReference type="Pfam" id="PF09851"/>
    </source>
</evidence>
<organism evidence="3 4">
    <name type="scientific">Lentibacillus salicampi</name>
    <dbReference type="NCBI Taxonomy" id="175306"/>
    <lineage>
        <taxon>Bacteria</taxon>
        <taxon>Bacillati</taxon>
        <taxon>Bacillota</taxon>
        <taxon>Bacilli</taxon>
        <taxon>Bacillales</taxon>
        <taxon>Bacillaceae</taxon>
        <taxon>Lentibacillus</taxon>
    </lineage>
</organism>
<proteinExistence type="predicted"/>